<evidence type="ECO:0000256" key="3">
    <source>
        <dbReference type="ARBA" id="ARBA00012438"/>
    </source>
</evidence>
<evidence type="ECO:0000259" key="13">
    <source>
        <dbReference type="PROSITE" id="PS50109"/>
    </source>
</evidence>
<keyword evidence="7" id="KW-0547">Nucleotide-binding</keyword>
<dbReference type="PROSITE" id="PS50109">
    <property type="entry name" value="HIS_KIN"/>
    <property type="match status" value="1"/>
</dbReference>
<dbReference type="AlphaFoldDB" id="D8JQX4"/>
<keyword evidence="12" id="KW-1133">Transmembrane helix</keyword>
<dbReference type="OrthoDB" id="9813151at2"/>
<dbReference type="InterPro" id="IPR036890">
    <property type="entry name" value="HATPase_C_sf"/>
</dbReference>
<keyword evidence="6" id="KW-0808">Transferase</keyword>
<dbReference type="GO" id="GO:0016036">
    <property type="term" value="P:cellular response to phosphate starvation"/>
    <property type="evidence" value="ECO:0007669"/>
    <property type="project" value="TreeGrafter"/>
</dbReference>
<dbReference type="Gene3D" id="1.10.287.130">
    <property type="match status" value="1"/>
</dbReference>
<keyword evidence="9" id="KW-0067">ATP-binding</keyword>
<dbReference type="CDD" id="cd00082">
    <property type="entry name" value="HisKA"/>
    <property type="match status" value="1"/>
</dbReference>
<keyword evidence="4" id="KW-1003">Cell membrane</keyword>
<dbReference type="GO" id="GO:0005524">
    <property type="term" value="F:ATP binding"/>
    <property type="evidence" value="ECO:0007669"/>
    <property type="project" value="UniProtKB-KW"/>
</dbReference>
<dbReference type="SMART" id="SM00388">
    <property type="entry name" value="HisKA"/>
    <property type="match status" value="1"/>
</dbReference>
<dbReference type="SUPFAM" id="SSF47384">
    <property type="entry name" value="Homodimeric domain of signal transducing histidine kinase"/>
    <property type="match status" value="1"/>
</dbReference>
<feature type="transmembrane region" description="Helical" evidence="12">
    <location>
        <begin position="20"/>
        <end position="38"/>
    </location>
</feature>
<gene>
    <name evidence="14" type="ordered locus">Hden_0301</name>
</gene>
<evidence type="ECO:0000256" key="7">
    <source>
        <dbReference type="ARBA" id="ARBA00022741"/>
    </source>
</evidence>
<evidence type="ECO:0000256" key="10">
    <source>
        <dbReference type="ARBA" id="ARBA00023012"/>
    </source>
</evidence>
<dbReference type="PANTHER" id="PTHR45453:SF1">
    <property type="entry name" value="PHOSPHATE REGULON SENSOR PROTEIN PHOR"/>
    <property type="match status" value="1"/>
</dbReference>
<dbReference type="RefSeq" id="WP_013214345.1">
    <property type="nucleotide sequence ID" value="NC_014313.1"/>
</dbReference>
<dbReference type="InterPro" id="IPR003594">
    <property type="entry name" value="HATPase_dom"/>
</dbReference>
<dbReference type="Pfam" id="PF02518">
    <property type="entry name" value="HATPase_c"/>
    <property type="match status" value="1"/>
</dbReference>
<evidence type="ECO:0000256" key="11">
    <source>
        <dbReference type="ARBA" id="ARBA00023136"/>
    </source>
</evidence>
<dbReference type="InterPro" id="IPR036097">
    <property type="entry name" value="HisK_dim/P_sf"/>
</dbReference>
<dbReference type="PRINTS" id="PR00344">
    <property type="entry name" value="BCTRLSENSOR"/>
</dbReference>
<comment type="catalytic activity">
    <reaction evidence="1">
        <text>ATP + protein L-histidine = ADP + protein N-phospho-L-histidine.</text>
        <dbReference type="EC" id="2.7.13.3"/>
    </reaction>
</comment>
<organism evidence="14 15">
    <name type="scientific">Hyphomicrobium denitrificans (strain ATCC 51888 / DSM 1869 / NCIMB 11706 / TK 0415)</name>
    <dbReference type="NCBI Taxonomy" id="582899"/>
    <lineage>
        <taxon>Bacteria</taxon>
        <taxon>Pseudomonadati</taxon>
        <taxon>Pseudomonadota</taxon>
        <taxon>Alphaproteobacteria</taxon>
        <taxon>Hyphomicrobiales</taxon>
        <taxon>Hyphomicrobiaceae</taxon>
        <taxon>Hyphomicrobium</taxon>
    </lineage>
</organism>
<dbReference type="CDD" id="cd00075">
    <property type="entry name" value="HATPase"/>
    <property type="match status" value="1"/>
</dbReference>
<keyword evidence="8 14" id="KW-0418">Kinase</keyword>
<dbReference type="GO" id="GO:0005886">
    <property type="term" value="C:plasma membrane"/>
    <property type="evidence" value="ECO:0007669"/>
    <property type="project" value="UniProtKB-SubCell"/>
</dbReference>
<dbReference type="STRING" id="582899.Hden_0301"/>
<dbReference type="eggNOG" id="COG5002">
    <property type="taxonomic scope" value="Bacteria"/>
</dbReference>
<dbReference type="HOGENOM" id="CLU_000445_89_2_5"/>
<keyword evidence="11 12" id="KW-0472">Membrane</keyword>
<dbReference type="GO" id="GO:0000155">
    <property type="term" value="F:phosphorelay sensor kinase activity"/>
    <property type="evidence" value="ECO:0007669"/>
    <property type="project" value="InterPro"/>
</dbReference>
<keyword evidence="15" id="KW-1185">Reference proteome</keyword>
<protein>
    <recommendedName>
        <fullName evidence="3">histidine kinase</fullName>
        <ecNumber evidence="3">2.7.13.3</ecNumber>
    </recommendedName>
</protein>
<feature type="transmembrane region" description="Helical" evidence="12">
    <location>
        <begin position="44"/>
        <end position="62"/>
    </location>
</feature>
<evidence type="ECO:0000256" key="6">
    <source>
        <dbReference type="ARBA" id="ARBA00022679"/>
    </source>
</evidence>
<proteinExistence type="predicted"/>
<dbReference type="SUPFAM" id="SSF55874">
    <property type="entry name" value="ATPase domain of HSP90 chaperone/DNA topoisomerase II/histidine kinase"/>
    <property type="match status" value="1"/>
</dbReference>
<evidence type="ECO:0000256" key="12">
    <source>
        <dbReference type="SAM" id="Phobius"/>
    </source>
</evidence>
<name>D8JQX4_HYPDA</name>
<dbReference type="EMBL" id="CP002083">
    <property type="protein sequence ID" value="ADJ22126.1"/>
    <property type="molecule type" value="Genomic_DNA"/>
</dbReference>
<dbReference type="GO" id="GO:0004721">
    <property type="term" value="F:phosphoprotein phosphatase activity"/>
    <property type="evidence" value="ECO:0007669"/>
    <property type="project" value="TreeGrafter"/>
</dbReference>
<dbReference type="KEGG" id="hdn:Hden_0301"/>
<dbReference type="FunFam" id="1.10.287.130:FF:000008">
    <property type="entry name" value="Two-component sensor histidine kinase"/>
    <property type="match status" value="1"/>
</dbReference>
<sequence precursor="true">MSLIKNWLPPAPSTNASAGFAALSAVALLALIPMWLYAGEQWRLSLGVLCGLLAGISAALAWNSRPKPEKMAEAIANSGATEKPFSWPDLVAAIPDPTIVLNRSSVVLNYNAAALAIFERLTQGRPLEHVSRDPELIAAVTGAFETAQKRKAMLLPRGGGGQRFIATVAPFGGEAGQPAVAALITIHDESEQHRALEMRTDFVANASHELRTPLASVRGFIETLQGPARNDEVAHDRFLKIMAEQAERMTRLIDDLLLLSRVEEKANLNPTGQVRLSELLNEVVRALTPVSEERQITITVEPESSPLVAKGERDELFQVFHNLIENAVKYGRVGGSVKVHLRESERDPSKKRVAVTVTDDGPGIAPEHLPRLTERFYRVSTEHSRRIGGTGLGLAIAKHILTRHQGELSVDSVVGRGTTFKVSLPKYK</sequence>
<evidence type="ECO:0000313" key="14">
    <source>
        <dbReference type="EMBL" id="ADJ22126.1"/>
    </source>
</evidence>
<dbReference type="FunFam" id="3.30.565.10:FF:000006">
    <property type="entry name" value="Sensor histidine kinase WalK"/>
    <property type="match status" value="1"/>
</dbReference>
<keyword evidence="10" id="KW-0902">Two-component regulatory system</keyword>
<dbReference type="SMART" id="SM00387">
    <property type="entry name" value="HATPase_c"/>
    <property type="match status" value="1"/>
</dbReference>
<reference evidence="15" key="1">
    <citation type="journal article" date="2011" name="J. Bacteriol.">
        <title>Genome sequences of eight morphologically diverse alphaproteobacteria.</title>
        <authorList>
            <consortium name="US DOE Joint Genome Institute"/>
            <person name="Brown P.J."/>
            <person name="Kysela D.T."/>
            <person name="Buechlein A."/>
            <person name="Hemmerich C."/>
            <person name="Brun Y.V."/>
        </authorList>
    </citation>
    <scope>NUCLEOTIDE SEQUENCE [LARGE SCALE GENOMIC DNA]</scope>
    <source>
        <strain evidence="15">ATCC 51888 / DSM 1869 / NCIB 11706 / TK 0415</strain>
    </source>
</reference>
<dbReference type="EC" id="2.7.13.3" evidence="3"/>
<evidence type="ECO:0000313" key="15">
    <source>
        <dbReference type="Proteomes" id="UP000002033"/>
    </source>
</evidence>
<dbReference type="Gene3D" id="3.30.565.10">
    <property type="entry name" value="Histidine kinase-like ATPase, C-terminal domain"/>
    <property type="match status" value="1"/>
</dbReference>
<dbReference type="InterPro" id="IPR050351">
    <property type="entry name" value="BphY/WalK/GraS-like"/>
</dbReference>
<evidence type="ECO:0000256" key="4">
    <source>
        <dbReference type="ARBA" id="ARBA00022475"/>
    </source>
</evidence>
<keyword evidence="5" id="KW-0597">Phosphoprotein</keyword>
<evidence type="ECO:0000256" key="1">
    <source>
        <dbReference type="ARBA" id="ARBA00000085"/>
    </source>
</evidence>
<evidence type="ECO:0000256" key="9">
    <source>
        <dbReference type="ARBA" id="ARBA00022840"/>
    </source>
</evidence>
<dbReference type="InterPro" id="IPR003661">
    <property type="entry name" value="HisK_dim/P_dom"/>
</dbReference>
<feature type="domain" description="Histidine kinase" evidence="13">
    <location>
        <begin position="205"/>
        <end position="428"/>
    </location>
</feature>
<dbReference type="InterPro" id="IPR004358">
    <property type="entry name" value="Sig_transdc_His_kin-like_C"/>
</dbReference>
<comment type="subcellular location">
    <subcellularLocation>
        <location evidence="2">Cell membrane</location>
    </subcellularLocation>
</comment>
<evidence type="ECO:0000256" key="8">
    <source>
        <dbReference type="ARBA" id="ARBA00022777"/>
    </source>
</evidence>
<dbReference type="Pfam" id="PF00512">
    <property type="entry name" value="HisKA"/>
    <property type="match status" value="1"/>
</dbReference>
<evidence type="ECO:0000256" key="5">
    <source>
        <dbReference type="ARBA" id="ARBA00022553"/>
    </source>
</evidence>
<dbReference type="Proteomes" id="UP000002033">
    <property type="component" value="Chromosome"/>
</dbReference>
<keyword evidence="12" id="KW-0812">Transmembrane</keyword>
<accession>D8JQX4</accession>
<dbReference type="PANTHER" id="PTHR45453">
    <property type="entry name" value="PHOSPHATE REGULON SENSOR PROTEIN PHOR"/>
    <property type="match status" value="1"/>
</dbReference>
<evidence type="ECO:0000256" key="2">
    <source>
        <dbReference type="ARBA" id="ARBA00004236"/>
    </source>
</evidence>
<dbReference type="InterPro" id="IPR005467">
    <property type="entry name" value="His_kinase_dom"/>
</dbReference>